<proteinExistence type="predicted"/>
<dbReference type="RefSeq" id="WP_379899387.1">
    <property type="nucleotide sequence ID" value="NZ_JBHRTR010000020.1"/>
</dbReference>
<dbReference type="Gene3D" id="1.10.10.1100">
    <property type="entry name" value="BFD-like [2Fe-2S]-binding domain"/>
    <property type="match status" value="1"/>
</dbReference>
<dbReference type="EMBL" id="JBHRTR010000020">
    <property type="protein sequence ID" value="MFC3227225.1"/>
    <property type="molecule type" value="Genomic_DNA"/>
</dbReference>
<evidence type="ECO:0000313" key="1">
    <source>
        <dbReference type="EMBL" id="MFC3227225.1"/>
    </source>
</evidence>
<reference evidence="2" key="1">
    <citation type="journal article" date="2019" name="Int. J. Syst. Evol. Microbiol.">
        <title>The Global Catalogue of Microorganisms (GCM) 10K type strain sequencing project: providing services to taxonomists for standard genome sequencing and annotation.</title>
        <authorList>
            <consortium name="The Broad Institute Genomics Platform"/>
            <consortium name="The Broad Institute Genome Sequencing Center for Infectious Disease"/>
            <person name="Wu L."/>
            <person name="Ma J."/>
        </authorList>
    </citation>
    <scope>NUCLEOTIDE SEQUENCE [LARGE SCALE GENOMIC DNA]</scope>
    <source>
        <strain evidence="2">KCTC 42964</strain>
    </source>
</reference>
<organism evidence="1 2">
    <name type="scientific">Marinibaculum pumilum</name>
    <dbReference type="NCBI Taxonomy" id="1766165"/>
    <lineage>
        <taxon>Bacteria</taxon>
        <taxon>Pseudomonadati</taxon>
        <taxon>Pseudomonadota</taxon>
        <taxon>Alphaproteobacteria</taxon>
        <taxon>Rhodospirillales</taxon>
        <taxon>Rhodospirillaceae</taxon>
        <taxon>Marinibaculum</taxon>
    </lineage>
</organism>
<accession>A0ABV7KY22</accession>
<sequence length="87" mass="9239">MIVCLCNGHNDRDIRAKAEEIGSTCPVTVYSALQGPPRCGRCLDYAGQMLCPMDRERSAEAAASDSRTAVASVQPMPVADARRAALA</sequence>
<keyword evidence="2" id="KW-1185">Reference proteome</keyword>
<dbReference type="InterPro" id="IPR041854">
    <property type="entry name" value="BFD-like_2Fe2S-bd_dom_sf"/>
</dbReference>
<protein>
    <submittedName>
        <fullName evidence="1">Bacterioferritin-associated ferredoxin</fullName>
    </submittedName>
</protein>
<comment type="caution">
    <text evidence="1">The sequence shown here is derived from an EMBL/GenBank/DDBJ whole genome shotgun (WGS) entry which is preliminary data.</text>
</comment>
<evidence type="ECO:0000313" key="2">
    <source>
        <dbReference type="Proteomes" id="UP001595528"/>
    </source>
</evidence>
<dbReference type="Proteomes" id="UP001595528">
    <property type="component" value="Unassembled WGS sequence"/>
</dbReference>
<name>A0ABV7KY22_9PROT</name>
<gene>
    <name evidence="1" type="ORF">ACFOGJ_08300</name>
</gene>